<gene>
    <name evidence="2" type="ORF">ACJ73_04216</name>
</gene>
<dbReference type="Pfam" id="PF20354">
    <property type="entry name" value="DUF6649"/>
    <property type="match status" value="1"/>
</dbReference>
<dbReference type="InterPro" id="IPR046591">
    <property type="entry name" value="DUF6649"/>
</dbReference>
<name>A0A1J9Q8M2_9EURO</name>
<comment type="caution">
    <text evidence="2">The sequence shown here is derived from an EMBL/GenBank/DDBJ whole genome shotgun (WGS) entry which is preliminary data.</text>
</comment>
<dbReference type="AlphaFoldDB" id="A0A1J9Q8M2"/>
<evidence type="ECO:0000313" key="2">
    <source>
        <dbReference type="EMBL" id="OJD24418.1"/>
    </source>
</evidence>
<organism evidence="2 3">
    <name type="scientific">Blastomyces percursus</name>
    <dbReference type="NCBI Taxonomy" id="1658174"/>
    <lineage>
        <taxon>Eukaryota</taxon>
        <taxon>Fungi</taxon>
        <taxon>Dikarya</taxon>
        <taxon>Ascomycota</taxon>
        <taxon>Pezizomycotina</taxon>
        <taxon>Eurotiomycetes</taxon>
        <taxon>Eurotiomycetidae</taxon>
        <taxon>Onygenales</taxon>
        <taxon>Ajellomycetaceae</taxon>
        <taxon>Blastomyces</taxon>
    </lineage>
</organism>
<accession>A0A1J9Q8M2</accession>
<protein>
    <submittedName>
        <fullName evidence="2">Uncharacterized protein</fullName>
    </submittedName>
</protein>
<feature type="compositionally biased region" description="Low complexity" evidence="1">
    <location>
        <begin position="148"/>
        <end position="162"/>
    </location>
</feature>
<feature type="compositionally biased region" description="Basic and acidic residues" evidence="1">
    <location>
        <begin position="102"/>
        <end position="136"/>
    </location>
</feature>
<keyword evidence="3" id="KW-1185">Reference proteome</keyword>
<reference evidence="2 3" key="1">
    <citation type="submission" date="2015-08" db="EMBL/GenBank/DDBJ databases">
        <title>Emmonsia species relationships and genome sequence.</title>
        <authorList>
            <person name="Cuomo C.A."/>
            <person name="Schwartz I.S."/>
            <person name="Kenyon C."/>
            <person name="De Hoog G.S."/>
            <person name="Govender N.P."/>
            <person name="Botha A."/>
            <person name="Moreno L."/>
            <person name="De Vries M."/>
            <person name="Munoz J.F."/>
            <person name="Stielow J.B."/>
        </authorList>
    </citation>
    <scope>NUCLEOTIDE SEQUENCE [LARGE SCALE GENOMIC DNA]</scope>
    <source>
        <strain evidence="2 3">EI222</strain>
    </source>
</reference>
<sequence>MQVDETKHRVYIHDLASEIAEIEAHENNANNTTPFVRADIEKRVMCVPKSVLGANSSSSGSGSSESMPSATNALVLYQLPSSLSVPEVQDGVRMAAIEARERARARAEAAAAEKEKAEAEAKSKEMEMEKELETGQRDPGMIISRNGSSLDLLASSASATLPSPEPLDLDNSPYDPEPMEIDES</sequence>
<dbReference type="EMBL" id="LGTZ01000565">
    <property type="protein sequence ID" value="OJD24418.1"/>
    <property type="molecule type" value="Genomic_DNA"/>
</dbReference>
<evidence type="ECO:0000256" key="1">
    <source>
        <dbReference type="SAM" id="MobiDB-lite"/>
    </source>
</evidence>
<evidence type="ECO:0000313" key="3">
    <source>
        <dbReference type="Proteomes" id="UP000242791"/>
    </source>
</evidence>
<proteinExistence type="predicted"/>
<dbReference type="STRING" id="1658174.A0A1J9Q8M2"/>
<dbReference type="Proteomes" id="UP000242791">
    <property type="component" value="Unassembled WGS sequence"/>
</dbReference>
<feature type="region of interest" description="Disordered" evidence="1">
    <location>
        <begin position="102"/>
        <end position="184"/>
    </location>
</feature>
<dbReference type="VEuPathDB" id="FungiDB:ACJ73_04216"/>